<dbReference type="GO" id="GO:0004519">
    <property type="term" value="F:endonuclease activity"/>
    <property type="evidence" value="ECO:0007669"/>
    <property type="project" value="InterPro"/>
</dbReference>
<proteinExistence type="predicted"/>
<evidence type="ECO:0000259" key="1">
    <source>
        <dbReference type="Pfam" id="PF14528"/>
    </source>
</evidence>
<name>A0A0G1TDN4_9BACT</name>
<reference evidence="2 3" key="1">
    <citation type="journal article" date="2015" name="Nature">
        <title>rRNA introns, odd ribosomes, and small enigmatic genomes across a large radiation of phyla.</title>
        <authorList>
            <person name="Brown C.T."/>
            <person name="Hug L.A."/>
            <person name="Thomas B.C."/>
            <person name="Sharon I."/>
            <person name="Castelle C.J."/>
            <person name="Singh A."/>
            <person name="Wilkins M.J."/>
            <person name="Williams K.H."/>
            <person name="Banfield J.F."/>
        </authorList>
    </citation>
    <scope>NUCLEOTIDE SEQUENCE [LARGE SCALE GENOMIC DNA]</scope>
</reference>
<comment type="caution">
    <text evidence="2">The sequence shown here is derived from an EMBL/GenBank/DDBJ whole genome shotgun (WGS) entry which is preliminary data.</text>
</comment>
<dbReference type="EMBL" id="LCMV01000022">
    <property type="protein sequence ID" value="KKU43540.1"/>
    <property type="molecule type" value="Genomic_DNA"/>
</dbReference>
<feature type="domain" description="Homing endonuclease LAGLIDADG" evidence="1">
    <location>
        <begin position="23"/>
        <end position="98"/>
    </location>
</feature>
<evidence type="ECO:0000313" key="3">
    <source>
        <dbReference type="Proteomes" id="UP000034487"/>
    </source>
</evidence>
<accession>A0A0G1TDN4</accession>
<organism evidence="2 3">
    <name type="scientific">Berkelbacteria bacterium GW2011_GWA2_46_7</name>
    <dbReference type="NCBI Taxonomy" id="1618335"/>
    <lineage>
        <taxon>Bacteria</taxon>
        <taxon>Candidatus Berkelbacteria</taxon>
    </lineage>
</organism>
<dbReference type="InterPro" id="IPR027434">
    <property type="entry name" value="Homing_endonucl"/>
</dbReference>
<gene>
    <name evidence="2" type="ORF">UX60_C0022G0005</name>
</gene>
<sequence length="244" mass="28011">MGSNPTSPTKRICLEKYHLPNFAYAIGLVTTDGSLSKDGRHIAFRSSDLQLLETFRRCLNISNRISQSDPKHHKLASKPTYIVQFGDIVLYRFLQTIGLIPAKTYTLGSLNIPDQYFPDFLRGHLDGDGTIMSYQDNYNIYRGRRYSCYRLSVRFLSASQKHIEWLQAQTERLTGCVGAVFDRPPRLKSGVPMWSLKFSKNESAKLVEWMYYAGGLPCLERKLLKVQEARINLASQKRKSYSRI</sequence>
<dbReference type="AlphaFoldDB" id="A0A0G1TDN4"/>
<dbReference type="SUPFAM" id="SSF55608">
    <property type="entry name" value="Homing endonucleases"/>
    <property type="match status" value="1"/>
</dbReference>
<dbReference type="Proteomes" id="UP000034487">
    <property type="component" value="Unassembled WGS sequence"/>
</dbReference>
<dbReference type="Gene3D" id="3.10.28.10">
    <property type="entry name" value="Homing endonucleases"/>
    <property type="match status" value="1"/>
</dbReference>
<dbReference type="Pfam" id="PF14528">
    <property type="entry name" value="LAGLIDADG_3"/>
    <property type="match status" value="1"/>
</dbReference>
<protein>
    <submittedName>
        <fullName evidence="2">Intein-containing protein</fullName>
    </submittedName>
</protein>
<evidence type="ECO:0000313" key="2">
    <source>
        <dbReference type="EMBL" id="KKU43540.1"/>
    </source>
</evidence>
<dbReference type="InterPro" id="IPR004860">
    <property type="entry name" value="LAGLIDADG_dom"/>
</dbReference>